<accession>A0A1M5I6A0</accession>
<keyword evidence="1" id="KW-0472">Membrane</keyword>
<feature type="transmembrane region" description="Helical" evidence="1">
    <location>
        <begin position="200"/>
        <end position="217"/>
    </location>
</feature>
<gene>
    <name evidence="3" type="ORF">SAMN05444008_12220</name>
</gene>
<dbReference type="PANTHER" id="PTHR39430:SF1">
    <property type="entry name" value="PROTEASE"/>
    <property type="match status" value="1"/>
</dbReference>
<dbReference type="GO" id="GO:0004175">
    <property type="term" value="F:endopeptidase activity"/>
    <property type="evidence" value="ECO:0007669"/>
    <property type="project" value="UniProtKB-ARBA"/>
</dbReference>
<feature type="transmembrane region" description="Helical" evidence="1">
    <location>
        <begin position="12"/>
        <end position="29"/>
    </location>
</feature>
<feature type="transmembrane region" description="Helical" evidence="1">
    <location>
        <begin position="78"/>
        <end position="98"/>
    </location>
</feature>
<dbReference type="AlphaFoldDB" id="A0A1M5I6A0"/>
<keyword evidence="1" id="KW-0812">Transmembrane</keyword>
<feature type="transmembrane region" description="Helical" evidence="1">
    <location>
        <begin position="49"/>
        <end position="71"/>
    </location>
</feature>
<dbReference type="InterPro" id="IPR003675">
    <property type="entry name" value="Rce1/LyrA-like_dom"/>
</dbReference>
<keyword evidence="1" id="KW-1133">Transmembrane helix</keyword>
<dbReference type="RefSeq" id="WP_073047826.1">
    <property type="nucleotide sequence ID" value="NZ_FQUO01000022.1"/>
</dbReference>
<proteinExistence type="predicted"/>
<dbReference type="EMBL" id="FQUO01000022">
    <property type="protein sequence ID" value="SHG23878.1"/>
    <property type="molecule type" value="Genomic_DNA"/>
</dbReference>
<dbReference type="GO" id="GO:0006508">
    <property type="term" value="P:proteolysis"/>
    <property type="evidence" value="ECO:0007669"/>
    <property type="project" value="UniProtKB-KW"/>
</dbReference>
<evidence type="ECO:0000256" key="1">
    <source>
        <dbReference type="SAM" id="Phobius"/>
    </source>
</evidence>
<feature type="transmembrane region" description="Helical" evidence="1">
    <location>
        <begin position="144"/>
        <end position="162"/>
    </location>
</feature>
<feature type="transmembrane region" description="Helical" evidence="1">
    <location>
        <begin position="118"/>
        <end position="137"/>
    </location>
</feature>
<dbReference type="Proteomes" id="UP000184368">
    <property type="component" value="Unassembled WGS sequence"/>
</dbReference>
<dbReference type="Pfam" id="PF02517">
    <property type="entry name" value="Rce1-like"/>
    <property type="match status" value="1"/>
</dbReference>
<dbReference type="OrthoDB" id="7564474at2"/>
<dbReference type="GO" id="GO:0080120">
    <property type="term" value="P:CAAX-box protein maturation"/>
    <property type="evidence" value="ECO:0007669"/>
    <property type="project" value="UniProtKB-ARBA"/>
</dbReference>
<keyword evidence="3" id="KW-0378">Hydrolase</keyword>
<organism evidence="3 4">
    <name type="scientific">Cnuella takakiae</name>
    <dbReference type="NCBI Taxonomy" id="1302690"/>
    <lineage>
        <taxon>Bacteria</taxon>
        <taxon>Pseudomonadati</taxon>
        <taxon>Bacteroidota</taxon>
        <taxon>Chitinophagia</taxon>
        <taxon>Chitinophagales</taxon>
        <taxon>Chitinophagaceae</taxon>
        <taxon>Cnuella</taxon>
    </lineage>
</organism>
<dbReference type="STRING" id="1302690.BUE76_15830"/>
<sequence length="227" mass="25791">MILFRNSPPGFLAFQVMFFIAAYLVAWWQHKPGLAAWGLNFKKGTLTQLLLGMLLGIALYGATFLCSLLLGSEKVLRVPALSEVWMPFGLFVLGNLFSSFSEDLLTRGYVYQHLQGRLHNRIIALISATVYLLNHIYRLDDGPLVWSYLFLLGILYVIPLLLTRRLWFTGGMHWAGNLTFFYCHEIITSEETGHGPMPNLVFVVVILLVMPLTYYCAQGMQRHKATV</sequence>
<reference evidence="3 4" key="1">
    <citation type="submission" date="2016-11" db="EMBL/GenBank/DDBJ databases">
        <authorList>
            <person name="Jaros S."/>
            <person name="Januszkiewicz K."/>
            <person name="Wedrychowicz H."/>
        </authorList>
    </citation>
    <scope>NUCLEOTIDE SEQUENCE [LARGE SCALE GENOMIC DNA]</scope>
    <source>
        <strain evidence="3 4">DSM 26897</strain>
    </source>
</reference>
<feature type="domain" description="CAAX prenyl protease 2/Lysostaphin resistance protein A-like" evidence="2">
    <location>
        <begin position="86"/>
        <end position="178"/>
    </location>
</feature>
<protein>
    <submittedName>
        <fullName evidence="3">CAAX protease self-immunity</fullName>
    </submittedName>
</protein>
<evidence type="ECO:0000313" key="3">
    <source>
        <dbReference type="EMBL" id="SHG23878.1"/>
    </source>
</evidence>
<evidence type="ECO:0000313" key="4">
    <source>
        <dbReference type="Proteomes" id="UP000184368"/>
    </source>
</evidence>
<keyword evidence="4" id="KW-1185">Reference proteome</keyword>
<keyword evidence="3" id="KW-0645">Protease</keyword>
<evidence type="ECO:0000259" key="2">
    <source>
        <dbReference type="Pfam" id="PF02517"/>
    </source>
</evidence>
<dbReference type="PANTHER" id="PTHR39430">
    <property type="entry name" value="MEMBRANE-ASSOCIATED PROTEASE-RELATED"/>
    <property type="match status" value="1"/>
</dbReference>
<name>A0A1M5I6A0_9BACT</name>